<sequence>MTELSKVPIPFAEEKNYHPFVNILEIQETIKQRIISESKTLQQNSVTNVYLRPSNHLLEVFILVDHKLKDEEAKFWCRFICKIESGLDNVVDVCVGNEDLWKRSARRIGWVNLVF</sequence>
<dbReference type="AlphaFoldDB" id="A0AAD5Y694"/>
<protein>
    <submittedName>
        <fullName evidence="1">Uncharacterized protein</fullName>
    </submittedName>
</protein>
<evidence type="ECO:0000313" key="2">
    <source>
        <dbReference type="Proteomes" id="UP001210925"/>
    </source>
</evidence>
<dbReference type="Proteomes" id="UP001210925">
    <property type="component" value="Unassembled WGS sequence"/>
</dbReference>
<reference evidence="1" key="1">
    <citation type="submission" date="2020-05" db="EMBL/GenBank/DDBJ databases">
        <title>Phylogenomic resolution of chytrid fungi.</title>
        <authorList>
            <person name="Stajich J.E."/>
            <person name="Amses K."/>
            <person name="Simmons R."/>
            <person name="Seto K."/>
            <person name="Myers J."/>
            <person name="Bonds A."/>
            <person name="Quandt C.A."/>
            <person name="Barry K."/>
            <person name="Liu P."/>
            <person name="Grigoriev I."/>
            <person name="Longcore J.E."/>
            <person name="James T.Y."/>
        </authorList>
    </citation>
    <scope>NUCLEOTIDE SEQUENCE</scope>
    <source>
        <strain evidence="1">PLAUS21</strain>
    </source>
</reference>
<accession>A0AAD5Y694</accession>
<keyword evidence="2" id="KW-1185">Reference proteome</keyword>
<comment type="caution">
    <text evidence="1">The sequence shown here is derived from an EMBL/GenBank/DDBJ whole genome shotgun (WGS) entry which is preliminary data.</text>
</comment>
<name>A0AAD5Y694_9FUNG</name>
<evidence type="ECO:0000313" key="1">
    <source>
        <dbReference type="EMBL" id="KAJ3254646.1"/>
    </source>
</evidence>
<proteinExistence type="predicted"/>
<gene>
    <name evidence="1" type="ORF">HK103_007056</name>
</gene>
<dbReference type="EMBL" id="JADGKB010000081">
    <property type="protein sequence ID" value="KAJ3254646.1"/>
    <property type="molecule type" value="Genomic_DNA"/>
</dbReference>
<organism evidence="1 2">
    <name type="scientific">Boothiomyces macroporosus</name>
    <dbReference type="NCBI Taxonomy" id="261099"/>
    <lineage>
        <taxon>Eukaryota</taxon>
        <taxon>Fungi</taxon>
        <taxon>Fungi incertae sedis</taxon>
        <taxon>Chytridiomycota</taxon>
        <taxon>Chytridiomycota incertae sedis</taxon>
        <taxon>Chytridiomycetes</taxon>
        <taxon>Rhizophydiales</taxon>
        <taxon>Terramycetaceae</taxon>
        <taxon>Boothiomyces</taxon>
    </lineage>
</organism>